<dbReference type="Pfam" id="PF01300">
    <property type="entry name" value="Sua5_yciO_yrdC"/>
    <property type="match status" value="1"/>
</dbReference>
<evidence type="ECO:0000313" key="14">
    <source>
        <dbReference type="Proteomes" id="UP000229740"/>
    </source>
</evidence>
<keyword evidence="7" id="KW-0548">Nucleotidyltransferase</keyword>
<dbReference type="Gene3D" id="3.90.870.10">
    <property type="entry name" value="DHBP synthase"/>
    <property type="match status" value="1"/>
</dbReference>
<dbReference type="Proteomes" id="UP000229740">
    <property type="component" value="Unassembled WGS sequence"/>
</dbReference>
<accession>A0A2G6E211</accession>
<evidence type="ECO:0000256" key="5">
    <source>
        <dbReference type="ARBA" id="ARBA00022679"/>
    </source>
</evidence>
<protein>
    <recommendedName>
        <fullName evidence="10">L-threonylcarbamoyladenylate synthase</fullName>
        <ecNumber evidence="3">2.7.7.87</ecNumber>
    </recommendedName>
    <alternativeName>
        <fullName evidence="10">L-threonylcarbamoyladenylate synthase</fullName>
    </alternativeName>
</protein>
<dbReference type="PROSITE" id="PS51163">
    <property type="entry name" value="YRDC"/>
    <property type="match status" value="1"/>
</dbReference>
<feature type="domain" description="YrdC-like" evidence="12">
    <location>
        <begin position="22"/>
        <end position="210"/>
    </location>
</feature>
<dbReference type="GO" id="GO:0005737">
    <property type="term" value="C:cytoplasm"/>
    <property type="evidence" value="ECO:0007669"/>
    <property type="project" value="UniProtKB-SubCell"/>
</dbReference>
<dbReference type="GO" id="GO:0061710">
    <property type="term" value="F:L-threonylcarbamoyladenylate synthase"/>
    <property type="evidence" value="ECO:0007669"/>
    <property type="project" value="UniProtKB-EC"/>
</dbReference>
<dbReference type="EC" id="2.7.7.87" evidence="3"/>
<evidence type="ECO:0000313" key="13">
    <source>
        <dbReference type="EMBL" id="PID56125.1"/>
    </source>
</evidence>
<gene>
    <name evidence="13" type="ORF">CSB45_12890</name>
</gene>
<evidence type="ECO:0000256" key="4">
    <source>
        <dbReference type="ARBA" id="ARBA00022490"/>
    </source>
</evidence>
<dbReference type="GO" id="GO:0003725">
    <property type="term" value="F:double-stranded RNA binding"/>
    <property type="evidence" value="ECO:0007669"/>
    <property type="project" value="InterPro"/>
</dbReference>
<evidence type="ECO:0000259" key="12">
    <source>
        <dbReference type="PROSITE" id="PS51163"/>
    </source>
</evidence>
<evidence type="ECO:0000256" key="8">
    <source>
        <dbReference type="ARBA" id="ARBA00022741"/>
    </source>
</evidence>
<evidence type="ECO:0000256" key="6">
    <source>
        <dbReference type="ARBA" id="ARBA00022694"/>
    </source>
</evidence>
<evidence type="ECO:0000256" key="7">
    <source>
        <dbReference type="ARBA" id="ARBA00022695"/>
    </source>
</evidence>
<sequence length="219" mass="23738">MNCNALSQIPFIRRVTHSASDAQLLEEAAQILQQGGVLVCATDTGYLLGVDGLNVEAVKKVYAIKGRNFNKPIHVVVSDIEMARQLVVVDARAERLVQEFLPGPLTLILQKTSNVPELLVSGLPGLGIRIPENPFLLKLVKQAGCPMTATSANRSGRATPFSVDGVLQGLGKAVRYIDLIIDQQDTAHSMPSTILDLTAQPPRVLRQGPLEKALLRQYL</sequence>
<name>A0A2G6E211_9BACT</name>
<dbReference type="SUPFAM" id="SSF55821">
    <property type="entry name" value="YrdC/RibB"/>
    <property type="match status" value="1"/>
</dbReference>
<dbReference type="PANTHER" id="PTHR17490">
    <property type="entry name" value="SUA5"/>
    <property type="match status" value="1"/>
</dbReference>
<dbReference type="GO" id="GO:0008033">
    <property type="term" value="P:tRNA processing"/>
    <property type="evidence" value="ECO:0007669"/>
    <property type="project" value="UniProtKB-KW"/>
</dbReference>
<dbReference type="AlphaFoldDB" id="A0A2G6E211"/>
<keyword evidence="9" id="KW-0067">ATP-binding</keyword>
<evidence type="ECO:0000256" key="10">
    <source>
        <dbReference type="ARBA" id="ARBA00029774"/>
    </source>
</evidence>
<dbReference type="GO" id="GO:0006450">
    <property type="term" value="P:regulation of translational fidelity"/>
    <property type="evidence" value="ECO:0007669"/>
    <property type="project" value="TreeGrafter"/>
</dbReference>
<evidence type="ECO:0000256" key="9">
    <source>
        <dbReference type="ARBA" id="ARBA00022840"/>
    </source>
</evidence>
<dbReference type="InterPro" id="IPR017945">
    <property type="entry name" value="DHBP_synth_RibB-like_a/b_dom"/>
</dbReference>
<keyword evidence="4" id="KW-0963">Cytoplasm</keyword>
<organism evidence="13 14">
    <name type="scientific">candidate division KSB3 bacterium</name>
    <dbReference type="NCBI Taxonomy" id="2044937"/>
    <lineage>
        <taxon>Bacteria</taxon>
        <taxon>candidate division KSB3</taxon>
    </lineage>
</organism>
<comment type="catalytic activity">
    <reaction evidence="11">
        <text>L-threonine + hydrogencarbonate + ATP = L-threonylcarbamoyladenylate + diphosphate + H2O</text>
        <dbReference type="Rhea" id="RHEA:36407"/>
        <dbReference type="ChEBI" id="CHEBI:15377"/>
        <dbReference type="ChEBI" id="CHEBI:17544"/>
        <dbReference type="ChEBI" id="CHEBI:30616"/>
        <dbReference type="ChEBI" id="CHEBI:33019"/>
        <dbReference type="ChEBI" id="CHEBI:57926"/>
        <dbReference type="ChEBI" id="CHEBI:73682"/>
        <dbReference type="EC" id="2.7.7.87"/>
    </reaction>
</comment>
<dbReference type="PANTHER" id="PTHR17490:SF16">
    <property type="entry name" value="THREONYLCARBAMOYL-AMP SYNTHASE"/>
    <property type="match status" value="1"/>
</dbReference>
<proteinExistence type="inferred from homology"/>
<keyword evidence="8" id="KW-0547">Nucleotide-binding</keyword>
<dbReference type="InterPro" id="IPR050156">
    <property type="entry name" value="TC-AMP_synthase_SUA5"/>
</dbReference>
<evidence type="ECO:0000256" key="1">
    <source>
        <dbReference type="ARBA" id="ARBA00004496"/>
    </source>
</evidence>
<keyword evidence="6" id="KW-0819">tRNA processing</keyword>
<dbReference type="EMBL" id="PDPS01000038">
    <property type="protein sequence ID" value="PID56125.1"/>
    <property type="molecule type" value="Genomic_DNA"/>
</dbReference>
<comment type="caution">
    <text evidence="13">The sequence shown here is derived from an EMBL/GenBank/DDBJ whole genome shotgun (WGS) entry which is preliminary data.</text>
</comment>
<dbReference type="GO" id="GO:0000049">
    <property type="term" value="F:tRNA binding"/>
    <property type="evidence" value="ECO:0007669"/>
    <property type="project" value="TreeGrafter"/>
</dbReference>
<evidence type="ECO:0000256" key="3">
    <source>
        <dbReference type="ARBA" id="ARBA00012584"/>
    </source>
</evidence>
<comment type="similarity">
    <text evidence="2">Belongs to the SUA5 family.</text>
</comment>
<dbReference type="GO" id="GO:0005524">
    <property type="term" value="F:ATP binding"/>
    <property type="evidence" value="ECO:0007669"/>
    <property type="project" value="UniProtKB-KW"/>
</dbReference>
<reference evidence="13 14" key="1">
    <citation type="submission" date="2017-10" db="EMBL/GenBank/DDBJ databases">
        <title>Novel microbial diversity and functional potential in the marine mammal oral microbiome.</title>
        <authorList>
            <person name="Dudek N.K."/>
            <person name="Sun C.L."/>
            <person name="Burstein D."/>
            <person name="Kantor R.S."/>
            <person name="Aliaga Goltsman D.S."/>
            <person name="Bik E.M."/>
            <person name="Thomas B.C."/>
            <person name="Banfield J.F."/>
            <person name="Relman D.A."/>
        </authorList>
    </citation>
    <scope>NUCLEOTIDE SEQUENCE [LARGE SCALE GENOMIC DNA]</scope>
    <source>
        <strain evidence="13">DOLZORAL124_49_17</strain>
    </source>
</reference>
<evidence type="ECO:0000256" key="2">
    <source>
        <dbReference type="ARBA" id="ARBA00007663"/>
    </source>
</evidence>
<dbReference type="InterPro" id="IPR006070">
    <property type="entry name" value="Sua5-like_dom"/>
</dbReference>
<keyword evidence="5" id="KW-0808">Transferase</keyword>
<comment type="subcellular location">
    <subcellularLocation>
        <location evidence="1">Cytoplasm</location>
    </subcellularLocation>
</comment>
<evidence type="ECO:0000256" key="11">
    <source>
        <dbReference type="ARBA" id="ARBA00048366"/>
    </source>
</evidence>
<dbReference type="NCBIfam" id="TIGR00057">
    <property type="entry name" value="L-threonylcarbamoyladenylate synthase"/>
    <property type="match status" value="1"/>
</dbReference>